<dbReference type="GO" id="GO:0004386">
    <property type="term" value="F:helicase activity"/>
    <property type="evidence" value="ECO:0007669"/>
    <property type="project" value="UniProtKB-KW"/>
</dbReference>
<dbReference type="EC" id="3.6.4.-" evidence="6"/>
<protein>
    <submittedName>
        <fullName evidence="6">DEAD/DEAH box helicase</fullName>
        <ecNumber evidence="6">3.6.4.-</ecNumber>
    </submittedName>
</protein>
<feature type="domain" description="SWIM-type" evidence="3">
    <location>
        <begin position="69"/>
        <end position="107"/>
    </location>
</feature>
<dbReference type="CDD" id="cd18793">
    <property type="entry name" value="SF2_C_SNF"/>
    <property type="match status" value="1"/>
</dbReference>
<dbReference type="RefSeq" id="WP_323576500.1">
    <property type="nucleotide sequence ID" value="NZ_JAYGJQ010000002.1"/>
</dbReference>
<dbReference type="PANTHER" id="PTHR45629:SF7">
    <property type="entry name" value="DNA EXCISION REPAIR PROTEIN ERCC-6-RELATED"/>
    <property type="match status" value="1"/>
</dbReference>
<reference evidence="6 7" key="1">
    <citation type="submission" date="2023-11" db="EMBL/GenBank/DDBJ databases">
        <title>A Novel Polar Bacteriovorax (B. antarcticus) Isolated from the Biocrust in Antarctica.</title>
        <authorList>
            <person name="Mun W."/>
            <person name="Choi S.Y."/>
            <person name="Mitchell R.J."/>
        </authorList>
    </citation>
    <scope>NUCLEOTIDE SEQUENCE [LARGE SCALE GENOMIC DNA]</scope>
    <source>
        <strain evidence="6 7">PP10</strain>
    </source>
</reference>
<dbReference type="EMBL" id="JAYGJQ010000002">
    <property type="protein sequence ID" value="MEA9356671.1"/>
    <property type="molecule type" value="Genomic_DNA"/>
</dbReference>
<dbReference type="PROSITE" id="PS51192">
    <property type="entry name" value="HELICASE_ATP_BIND_1"/>
    <property type="match status" value="1"/>
</dbReference>
<dbReference type="PROSITE" id="PS51194">
    <property type="entry name" value="HELICASE_CTER"/>
    <property type="match status" value="1"/>
</dbReference>
<dbReference type="InterPro" id="IPR014001">
    <property type="entry name" value="Helicase_ATP-bd"/>
</dbReference>
<keyword evidence="2" id="KW-0863">Zinc-finger</keyword>
<dbReference type="Gene3D" id="3.40.50.10810">
    <property type="entry name" value="Tandem AAA-ATPase domain"/>
    <property type="match status" value="1"/>
</dbReference>
<keyword evidence="6" id="KW-0547">Nucleotide-binding</keyword>
<dbReference type="InterPro" id="IPR038718">
    <property type="entry name" value="SNF2-like_sf"/>
</dbReference>
<feature type="domain" description="Helicase ATP-binding" evidence="4">
    <location>
        <begin position="616"/>
        <end position="769"/>
    </location>
</feature>
<keyword evidence="1 6" id="KW-0378">Hydrolase</keyword>
<dbReference type="SMART" id="SM00487">
    <property type="entry name" value="DEXDc"/>
    <property type="match status" value="1"/>
</dbReference>
<dbReference type="Gene3D" id="3.40.50.300">
    <property type="entry name" value="P-loop containing nucleotide triphosphate hydrolases"/>
    <property type="match status" value="1"/>
</dbReference>
<dbReference type="Pfam" id="PF00176">
    <property type="entry name" value="SNF2-rel_dom"/>
    <property type="match status" value="1"/>
</dbReference>
<keyword evidence="6" id="KW-0067">ATP-binding</keyword>
<gene>
    <name evidence="6" type="ORF">SHI21_10665</name>
</gene>
<keyword evidence="6" id="KW-0347">Helicase</keyword>
<dbReference type="InterPro" id="IPR007527">
    <property type="entry name" value="Znf_SWIM"/>
</dbReference>
<dbReference type="SMART" id="SM00490">
    <property type="entry name" value="HELICc"/>
    <property type="match status" value="1"/>
</dbReference>
<dbReference type="Proteomes" id="UP001302274">
    <property type="component" value="Unassembled WGS sequence"/>
</dbReference>
<evidence type="ECO:0000256" key="1">
    <source>
        <dbReference type="ARBA" id="ARBA00022801"/>
    </source>
</evidence>
<accession>A0ABU5VUM8</accession>
<evidence type="ECO:0000313" key="6">
    <source>
        <dbReference type="EMBL" id="MEA9356671.1"/>
    </source>
</evidence>
<proteinExistence type="predicted"/>
<dbReference type="PROSITE" id="PS50966">
    <property type="entry name" value="ZF_SWIM"/>
    <property type="match status" value="1"/>
</dbReference>
<feature type="domain" description="Helicase C-terminal" evidence="5">
    <location>
        <begin position="881"/>
        <end position="1048"/>
    </location>
</feature>
<comment type="caution">
    <text evidence="6">The sequence shown here is derived from an EMBL/GenBank/DDBJ whole genome shotgun (WGS) entry which is preliminary data.</text>
</comment>
<evidence type="ECO:0000259" key="4">
    <source>
        <dbReference type="PROSITE" id="PS51192"/>
    </source>
</evidence>
<dbReference type="GO" id="GO:0016787">
    <property type="term" value="F:hydrolase activity"/>
    <property type="evidence" value="ECO:0007669"/>
    <property type="project" value="UniProtKB-KW"/>
</dbReference>
<organism evidence="6 7">
    <name type="scientific">Bacteriovorax antarcticus</name>
    <dbReference type="NCBI Taxonomy" id="3088717"/>
    <lineage>
        <taxon>Bacteria</taxon>
        <taxon>Pseudomonadati</taxon>
        <taxon>Bdellovibrionota</taxon>
        <taxon>Bacteriovoracia</taxon>
        <taxon>Bacteriovoracales</taxon>
        <taxon>Bacteriovoracaceae</taxon>
        <taxon>Bacteriovorax</taxon>
    </lineage>
</organism>
<dbReference type="InterPro" id="IPR050496">
    <property type="entry name" value="SNF2_RAD54_helicase_repair"/>
</dbReference>
<dbReference type="InterPro" id="IPR049730">
    <property type="entry name" value="SNF2/RAD54-like_C"/>
</dbReference>
<evidence type="ECO:0000313" key="7">
    <source>
        <dbReference type="Proteomes" id="UP001302274"/>
    </source>
</evidence>
<keyword evidence="2" id="KW-0479">Metal-binding</keyword>
<dbReference type="Pfam" id="PF00271">
    <property type="entry name" value="Helicase_C"/>
    <property type="match status" value="1"/>
</dbReference>
<evidence type="ECO:0000259" key="3">
    <source>
        <dbReference type="PROSITE" id="PS50966"/>
    </source>
</evidence>
<dbReference type="SUPFAM" id="SSF52540">
    <property type="entry name" value="P-loop containing nucleoside triphosphate hydrolases"/>
    <property type="match status" value="2"/>
</dbReference>
<sequence length="1050" mass="121333">MSEQRTWNIPEKITDECKRFFTPALIQNGLKFFKLSRVSISFKKGSAETYYIVSGIVRDDRAHETKIVYKKRLEGTEEGPFSSNCDCHHWKEKAHCAHVVALFITYQVQQYLEEQGDAPSENDESGLPPIVINSSFGVNVAEYGTIINGPHQLIGAPAAPTYSALQYLLHTKKVVPFPMPETFRGKLQIHLFHEEKVRFRYHPPGGEKAIAEVSLFENLYLFNWKDGTVLHVPSDLKILVQRIRLNLFSYTINDILSNIQELDLMNHVEVFIEGTPLEEIRSSRPKCRVTLAPAEKKGLLHASLEFFDESELLVMPNEFMSYFTFNHGILSHFKKKQEAYDFVVAVKDSVIGHNDNYKKFIVSANRKVKTQSLLAEVQKNRDTILYDQTNKLVCLYDNQLIRELFLSMIQHFGDQFFRYAHLDQDEKKIKYDVQPAVVFAGLTEFHRAVSILGIEIYYDRHEISKWNSRIRFERRSSSTKWFDLELNIDEEDLAVIQEADLEAGMVITKKGLILLSKEQKDLIRFMQKYTKFEATETKTEIDGSQSFKKFILPFNRARIFELFELRKLGIEGALSEEDIALCEKLSNLTEMPSYDLPQELNGVLRPYQVTGYNWLRFLYEHKLGACLADDMGLGKTLQTITFLQSIYDKIERVLIVCPVTILLNWEKEIQKFSKMDMHIYHGGSREFPHDKKIILTSYGVMKKESEAVFANINFDILVLDEVQHLKNVRSLGAFSARKINADFRVCLTGTPVENDLSEFYNILDLSIPGIWGDLQFVRAVSNTKTRGIARRTASPFILRRTKSQVLHDLPPKIENNVYLELSEEENKFYQQNIVSIRARIQNSTTSAKYGEILRGLLQLRQNCLWQNRSGDNNVKHMDSTKIEFLMETLETILAEDQQAIIFSQFTTYLDIIQHYFREKHWKFSRIDGSQSINKRQEQVDQFQSGKTPIFLISLKAGGVGLNLTAASYVFIMDPWWNPAVESQAIDRAHRIGQKNTLTVYRPIIKGSVEEKVLKLQEEKKQLFQDLLSSDADDQAFSGRLTMKDFEMLFS</sequence>
<name>A0ABU5VUM8_9BACT</name>
<keyword evidence="2" id="KW-0862">Zinc</keyword>
<dbReference type="InterPro" id="IPR027417">
    <property type="entry name" value="P-loop_NTPase"/>
</dbReference>
<evidence type="ECO:0000256" key="2">
    <source>
        <dbReference type="PROSITE-ProRule" id="PRU00325"/>
    </source>
</evidence>
<dbReference type="PANTHER" id="PTHR45629">
    <property type="entry name" value="SNF2/RAD54 FAMILY MEMBER"/>
    <property type="match status" value="1"/>
</dbReference>
<dbReference type="InterPro" id="IPR000330">
    <property type="entry name" value="SNF2_N"/>
</dbReference>
<evidence type="ECO:0000259" key="5">
    <source>
        <dbReference type="PROSITE" id="PS51194"/>
    </source>
</evidence>
<keyword evidence="7" id="KW-1185">Reference proteome</keyword>
<dbReference type="InterPro" id="IPR001650">
    <property type="entry name" value="Helicase_C-like"/>
</dbReference>